<sequence length="216" mass="25259">MSDIKRILAQSAGLRAYSIRVGILNKTKRYFSLKYNILSNSIKQYEESPIIRSKITGRKIYEAFLSEGVKISENWFFEGLGTFPISEEICAKLFYEFEDQESKAYTDILLFKARYRDAEIITIEDKANYPYYNYGDYVGFIWKKLNKIDSINKTVCAVEVNDEIIIRVCTKISNTKVRIEGNNFQIKLITIDKIAPIIFHRPGKRYRLINTDFKHS</sequence>
<dbReference type="RefSeq" id="WP_130610741.1">
    <property type="nucleotide sequence ID" value="NZ_AP019368.1"/>
</dbReference>
<dbReference type="KEGG" id="sbf:JCM31447_23770"/>
<dbReference type="AlphaFoldDB" id="A0A4P2VP06"/>
<evidence type="ECO:0000313" key="1">
    <source>
        <dbReference type="EMBL" id="BBH53924.1"/>
    </source>
</evidence>
<keyword evidence="2" id="KW-1185">Reference proteome</keyword>
<evidence type="ECO:0000313" key="2">
    <source>
        <dbReference type="Proteomes" id="UP000291236"/>
    </source>
</evidence>
<gene>
    <name evidence="1" type="ORF">JCM31447_23770</name>
</gene>
<proteinExistence type="predicted"/>
<protein>
    <submittedName>
        <fullName evidence="1">Uncharacterized protein</fullName>
    </submittedName>
</protein>
<accession>A0A4P2VP06</accession>
<dbReference type="EMBL" id="AP019368">
    <property type="protein sequence ID" value="BBH53924.1"/>
    <property type="molecule type" value="Genomic_DNA"/>
</dbReference>
<name>A0A4P2VP06_FLUSA</name>
<dbReference type="OrthoDB" id="5292240at2"/>
<organism evidence="1 2">
    <name type="scientific">Fluviispira sanaruensis</name>
    <dbReference type="NCBI Taxonomy" id="2493639"/>
    <lineage>
        <taxon>Bacteria</taxon>
        <taxon>Pseudomonadati</taxon>
        <taxon>Bdellovibrionota</taxon>
        <taxon>Oligoflexia</taxon>
        <taxon>Silvanigrellales</taxon>
        <taxon>Silvanigrellaceae</taxon>
        <taxon>Fluviispira</taxon>
    </lineage>
</organism>
<dbReference type="Proteomes" id="UP000291236">
    <property type="component" value="Chromosome"/>
</dbReference>
<reference evidence="1 2" key="1">
    <citation type="submission" date="2018-12" db="EMBL/GenBank/DDBJ databases">
        <title>Rubrispira sanarue gen. nov., sp., nov., a member of the order Silvanigrellales, isolated from a brackish lake in Hamamatsu Japan.</title>
        <authorList>
            <person name="Maejima Y."/>
            <person name="Iino T."/>
            <person name="Muraguchi Y."/>
            <person name="Fukuda K."/>
            <person name="Nojiri H."/>
            <person name="Ohkuma M."/>
            <person name="Moriuchi R."/>
            <person name="Dohra H."/>
            <person name="Kimbara K."/>
            <person name="Shintani M."/>
        </authorList>
    </citation>
    <scope>NUCLEOTIDE SEQUENCE [LARGE SCALE GENOMIC DNA]</scope>
    <source>
        <strain evidence="1 2">RF1110005</strain>
    </source>
</reference>